<accession>A0A3M7TZS4</accession>
<keyword evidence="1" id="KW-1133">Transmembrane helix</keyword>
<feature type="transmembrane region" description="Helical" evidence="1">
    <location>
        <begin position="16"/>
        <end position="37"/>
    </location>
</feature>
<feature type="transmembrane region" description="Helical" evidence="1">
    <location>
        <begin position="87"/>
        <end position="110"/>
    </location>
</feature>
<comment type="caution">
    <text evidence="2">The sequence shown here is derived from an EMBL/GenBank/DDBJ whole genome shotgun (WGS) entry which is preliminary data.</text>
</comment>
<keyword evidence="1" id="KW-0812">Transmembrane</keyword>
<keyword evidence="3" id="KW-1185">Reference proteome</keyword>
<organism evidence="2 3">
    <name type="scientific">Alteribacter keqinensis</name>
    <dbReference type="NCBI Taxonomy" id="2483800"/>
    <lineage>
        <taxon>Bacteria</taxon>
        <taxon>Bacillati</taxon>
        <taxon>Bacillota</taxon>
        <taxon>Bacilli</taxon>
        <taxon>Bacillales</taxon>
        <taxon>Bacillaceae</taxon>
        <taxon>Alteribacter</taxon>
    </lineage>
</organism>
<evidence type="ECO:0000313" key="3">
    <source>
        <dbReference type="Proteomes" id="UP000278746"/>
    </source>
</evidence>
<proteinExistence type="predicted"/>
<dbReference type="EMBL" id="RHIB01000001">
    <property type="protein sequence ID" value="RNA69945.1"/>
    <property type="molecule type" value="Genomic_DNA"/>
</dbReference>
<name>A0A3M7TZS4_9BACI</name>
<dbReference type="RefSeq" id="WP_122897457.1">
    <property type="nucleotide sequence ID" value="NZ_RHIB01000001.1"/>
</dbReference>
<feature type="transmembrane region" description="Helical" evidence="1">
    <location>
        <begin position="197"/>
        <end position="219"/>
    </location>
</feature>
<reference evidence="2 3" key="1">
    <citation type="submission" date="2018-10" db="EMBL/GenBank/DDBJ databases">
        <title>Bacillus Keqinensis sp. nov., a moderately halophilic bacterium isolated from a saline-alkaline lake.</title>
        <authorList>
            <person name="Wang H."/>
        </authorList>
    </citation>
    <scope>NUCLEOTIDE SEQUENCE [LARGE SCALE GENOMIC DNA]</scope>
    <source>
        <strain evidence="2 3">KQ-3</strain>
    </source>
</reference>
<sequence>MIRLLNQDIRFQFRHGFYYLYAFLTALYSVILLFIPIEYRPFWSLLLIFTDPGTLGFFFVGTIVMLERNQHILMYLFTTPVTLRSYLMAKLLSLMIISLLTSIIIAWVALGMSVSYFLLTLTVVLCTFFFTSCGLAISVNASSLNVFTFRAVMAIILLTIPAIAFFGFTGFAFLTYMPSYSVLVLLELALTGSGGTISVFIFHSILLFLWGVAAFVLAVGRFKHYILFETGKGTEVQF</sequence>
<evidence type="ECO:0000313" key="2">
    <source>
        <dbReference type="EMBL" id="RNA69945.1"/>
    </source>
</evidence>
<evidence type="ECO:0000256" key="1">
    <source>
        <dbReference type="SAM" id="Phobius"/>
    </source>
</evidence>
<gene>
    <name evidence="2" type="ORF">EBO34_08440</name>
</gene>
<protein>
    <submittedName>
        <fullName evidence="2">ABC transporter permease</fullName>
    </submittedName>
</protein>
<dbReference type="Proteomes" id="UP000278746">
    <property type="component" value="Unassembled WGS sequence"/>
</dbReference>
<dbReference type="InterPro" id="IPR056926">
    <property type="entry name" value="FLQE3_permease"/>
</dbReference>
<feature type="transmembrane region" description="Helical" evidence="1">
    <location>
        <begin position="151"/>
        <end position="177"/>
    </location>
</feature>
<dbReference type="AlphaFoldDB" id="A0A3M7TZS4"/>
<keyword evidence="1" id="KW-0472">Membrane</keyword>
<feature type="transmembrane region" description="Helical" evidence="1">
    <location>
        <begin position="116"/>
        <end position="139"/>
    </location>
</feature>
<dbReference type="Pfam" id="PF24686">
    <property type="entry name" value="FLQE3_permease"/>
    <property type="match status" value="1"/>
</dbReference>
<feature type="transmembrane region" description="Helical" evidence="1">
    <location>
        <begin position="43"/>
        <end position="66"/>
    </location>
</feature>
<dbReference type="OrthoDB" id="8480522at2"/>